<dbReference type="AlphaFoldDB" id="A0A2U1QDD9"/>
<dbReference type="FunFam" id="3.40.50.11320:FF:000002">
    <property type="entry name" value="Carboxypeptidase"/>
    <property type="match status" value="1"/>
</dbReference>
<reference evidence="9 10" key="1">
    <citation type="journal article" date="2018" name="Mol. Plant">
        <title>The genome of Artemisia annua provides insight into the evolution of Asteraceae family and artemisinin biosynthesis.</title>
        <authorList>
            <person name="Shen Q."/>
            <person name="Zhang L."/>
            <person name="Liao Z."/>
            <person name="Wang S."/>
            <person name="Yan T."/>
            <person name="Shi P."/>
            <person name="Liu M."/>
            <person name="Fu X."/>
            <person name="Pan Q."/>
            <person name="Wang Y."/>
            <person name="Lv Z."/>
            <person name="Lu X."/>
            <person name="Zhang F."/>
            <person name="Jiang W."/>
            <person name="Ma Y."/>
            <person name="Chen M."/>
            <person name="Hao X."/>
            <person name="Li L."/>
            <person name="Tang Y."/>
            <person name="Lv G."/>
            <person name="Zhou Y."/>
            <person name="Sun X."/>
            <person name="Brodelius P.E."/>
            <person name="Rose J.K.C."/>
            <person name="Tang K."/>
        </authorList>
    </citation>
    <scope>NUCLEOTIDE SEQUENCE [LARGE SCALE GENOMIC DNA]</scope>
    <source>
        <strain evidence="10">cv. Huhao1</strain>
        <tissue evidence="9">Leaf</tissue>
    </source>
</reference>
<proteinExistence type="inferred from homology"/>
<keyword evidence="7" id="KW-1015">Disulfide bond</keyword>
<organism evidence="9 10">
    <name type="scientific">Artemisia annua</name>
    <name type="common">Sweet wormwood</name>
    <dbReference type="NCBI Taxonomy" id="35608"/>
    <lineage>
        <taxon>Eukaryota</taxon>
        <taxon>Viridiplantae</taxon>
        <taxon>Streptophyta</taxon>
        <taxon>Embryophyta</taxon>
        <taxon>Tracheophyta</taxon>
        <taxon>Spermatophyta</taxon>
        <taxon>Magnoliopsida</taxon>
        <taxon>eudicotyledons</taxon>
        <taxon>Gunneridae</taxon>
        <taxon>Pentapetalae</taxon>
        <taxon>asterids</taxon>
        <taxon>campanulids</taxon>
        <taxon>Asterales</taxon>
        <taxon>Asteraceae</taxon>
        <taxon>Asteroideae</taxon>
        <taxon>Anthemideae</taxon>
        <taxon>Artemisiinae</taxon>
        <taxon>Artemisia</taxon>
    </lineage>
</organism>
<dbReference type="InterPro" id="IPR001563">
    <property type="entry name" value="Peptidase_S10"/>
</dbReference>
<evidence type="ECO:0000256" key="1">
    <source>
        <dbReference type="ARBA" id="ARBA00004613"/>
    </source>
</evidence>
<keyword evidence="5" id="KW-0732">Signal</keyword>
<evidence type="ECO:0000256" key="5">
    <source>
        <dbReference type="ARBA" id="ARBA00022729"/>
    </source>
</evidence>
<dbReference type="EMBL" id="PKPP01000206">
    <property type="protein sequence ID" value="PWA95987.1"/>
    <property type="molecule type" value="Genomic_DNA"/>
</dbReference>
<keyword evidence="10" id="KW-1185">Reference proteome</keyword>
<evidence type="ECO:0000256" key="2">
    <source>
        <dbReference type="ARBA" id="ARBA00009431"/>
    </source>
</evidence>
<evidence type="ECO:0000256" key="4">
    <source>
        <dbReference type="ARBA" id="ARBA00022670"/>
    </source>
</evidence>
<dbReference type="GO" id="GO:0005576">
    <property type="term" value="C:extracellular region"/>
    <property type="evidence" value="ECO:0007669"/>
    <property type="project" value="UniProtKB-SubCell"/>
</dbReference>
<dbReference type="Gene3D" id="3.40.50.11320">
    <property type="match status" value="1"/>
</dbReference>
<comment type="caution">
    <text evidence="9">The sequence shown here is derived from an EMBL/GenBank/DDBJ whole genome shotgun (WGS) entry which is preliminary data.</text>
</comment>
<dbReference type="OrthoDB" id="1002242at2759"/>
<evidence type="ECO:0000313" key="10">
    <source>
        <dbReference type="Proteomes" id="UP000245207"/>
    </source>
</evidence>
<keyword evidence="3 9" id="KW-0121">Carboxypeptidase</keyword>
<dbReference type="Pfam" id="PF00450">
    <property type="entry name" value="Peptidase_S10"/>
    <property type="match status" value="1"/>
</dbReference>
<name>A0A2U1QDD9_ARTAN</name>
<accession>A0A2U1QDD9</accession>
<evidence type="ECO:0000256" key="3">
    <source>
        <dbReference type="ARBA" id="ARBA00022645"/>
    </source>
</evidence>
<evidence type="ECO:0000256" key="6">
    <source>
        <dbReference type="ARBA" id="ARBA00022801"/>
    </source>
</evidence>
<comment type="subcellular location">
    <subcellularLocation>
        <location evidence="1">Secreted</location>
    </subcellularLocation>
</comment>
<keyword evidence="4" id="KW-0645">Protease</keyword>
<dbReference type="GO" id="GO:0006508">
    <property type="term" value="P:proteolysis"/>
    <property type="evidence" value="ECO:0007669"/>
    <property type="project" value="UniProtKB-KW"/>
</dbReference>
<comment type="similarity">
    <text evidence="2">Belongs to the peptidase S10 family.</text>
</comment>
<evidence type="ECO:0000256" key="8">
    <source>
        <dbReference type="ARBA" id="ARBA00023180"/>
    </source>
</evidence>
<dbReference type="InterPro" id="IPR029058">
    <property type="entry name" value="AB_hydrolase_fold"/>
</dbReference>
<dbReference type="InterPro" id="IPR033124">
    <property type="entry name" value="Ser_caboxypep_his_AS"/>
</dbReference>
<protein>
    <submittedName>
        <fullName evidence="9">Serine carboxypeptidase 2</fullName>
    </submittedName>
</protein>
<sequence length="111" mass="12597">MLYALWMPLSLNGFNFVVEIVSHFACIVPQLNDSVVPVTATRYSIDALNFTTVANWYAWYDNSKVAGWSQIYKGLTFVTVTGAGHMVPLLRPRQALILFKSFFENKAMQRS</sequence>
<dbReference type="GO" id="GO:0004185">
    <property type="term" value="F:serine-type carboxypeptidase activity"/>
    <property type="evidence" value="ECO:0007669"/>
    <property type="project" value="InterPro"/>
</dbReference>
<dbReference type="Proteomes" id="UP000245207">
    <property type="component" value="Unassembled WGS sequence"/>
</dbReference>
<gene>
    <name evidence="9" type="ORF">CTI12_AA029520</name>
</gene>
<evidence type="ECO:0000256" key="7">
    <source>
        <dbReference type="ARBA" id="ARBA00023157"/>
    </source>
</evidence>
<evidence type="ECO:0000313" key="9">
    <source>
        <dbReference type="EMBL" id="PWA95987.1"/>
    </source>
</evidence>
<dbReference type="PROSITE" id="PS00560">
    <property type="entry name" value="CARBOXYPEPT_SER_HIS"/>
    <property type="match status" value="1"/>
</dbReference>
<keyword evidence="6" id="KW-0378">Hydrolase</keyword>
<dbReference type="SUPFAM" id="SSF53474">
    <property type="entry name" value="alpha/beta-Hydrolases"/>
    <property type="match status" value="1"/>
</dbReference>
<keyword evidence="8" id="KW-0325">Glycoprotein</keyword>